<dbReference type="InterPro" id="IPR000757">
    <property type="entry name" value="Beta-glucanase-like"/>
</dbReference>
<dbReference type="InterPro" id="IPR013320">
    <property type="entry name" value="ConA-like_dom_sf"/>
</dbReference>
<dbReference type="PROSITE" id="PS51762">
    <property type="entry name" value="GH16_2"/>
    <property type="match status" value="1"/>
</dbReference>
<dbReference type="GO" id="GO:0004553">
    <property type="term" value="F:hydrolase activity, hydrolyzing O-glycosyl compounds"/>
    <property type="evidence" value="ECO:0007669"/>
    <property type="project" value="InterPro"/>
</dbReference>
<accession>R5VVU3</accession>
<evidence type="ECO:0000313" key="3">
    <source>
        <dbReference type="EMBL" id="CCZ87661.1"/>
    </source>
</evidence>
<name>R5VVU3_9BACT</name>
<dbReference type="CDD" id="cd08023">
    <property type="entry name" value="GH16_laminarinase_like"/>
    <property type="match status" value="1"/>
</dbReference>
<reference evidence="3" key="1">
    <citation type="submission" date="2012-11" db="EMBL/GenBank/DDBJ databases">
        <title>Dependencies among metagenomic species, viruses, plasmids and units of genetic variation.</title>
        <authorList>
            <person name="Nielsen H.B."/>
            <person name="Almeida M."/>
            <person name="Juncker A.S."/>
            <person name="Rasmussen S."/>
            <person name="Li J."/>
            <person name="Sunagawa S."/>
            <person name="Plichta D."/>
            <person name="Gautier L."/>
            <person name="Le Chatelier E."/>
            <person name="Peletier E."/>
            <person name="Bonde I."/>
            <person name="Nielsen T."/>
            <person name="Manichanh C."/>
            <person name="Arumugam M."/>
            <person name="Batto J."/>
            <person name="Santos M.B.Q.D."/>
            <person name="Blom N."/>
            <person name="Borruel N."/>
            <person name="Burgdorf K.S."/>
            <person name="Boumezbeur F."/>
            <person name="Casellas F."/>
            <person name="Dore J."/>
            <person name="Guarner F."/>
            <person name="Hansen T."/>
            <person name="Hildebrand F."/>
            <person name="Kaas R.S."/>
            <person name="Kennedy S."/>
            <person name="Kristiansen K."/>
            <person name="Kultima J.R."/>
            <person name="Leonard P."/>
            <person name="Levenez F."/>
            <person name="Lund O."/>
            <person name="Moumen B."/>
            <person name="Le Paslier D."/>
            <person name="Pons N."/>
            <person name="Pedersen O."/>
            <person name="Prifti E."/>
            <person name="Qin J."/>
            <person name="Raes J."/>
            <person name="Tap J."/>
            <person name="Tims S."/>
            <person name="Ussery D.W."/>
            <person name="Yamada T."/>
            <person name="MetaHit consortium"/>
            <person name="Renault P."/>
            <person name="Sicheritz-Ponten T."/>
            <person name="Bork P."/>
            <person name="Wang J."/>
            <person name="Brunak S."/>
            <person name="Ehrlich S.D."/>
        </authorList>
    </citation>
    <scope>NUCLEOTIDE SEQUENCE [LARGE SCALE GENOMIC DNA]</scope>
</reference>
<dbReference type="GO" id="GO:0005975">
    <property type="term" value="P:carbohydrate metabolic process"/>
    <property type="evidence" value="ECO:0007669"/>
    <property type="project" value="InterPro"/>
</dbReference>
<evidence type="ECO:0000259" key="2">
    <source>
        <dbReference type="PROSITE" id="PS51762"/>
    </source>
</evidence>
<sequence length="316" mass="35232">MKHYKTILLGFLALSFGSCGKEDSLEGSGDPENNGWVLVWSDEFNTPTEDNRPDPSKWTYELGASGFGNGELQNYTNKEKNASYTTYNGEGCLKITALKDGDGATYSSARIKTEGLFEFQYGRAEARLVLPYGIGLWPAFWMLGADYTTNAWPACGEIDIMENKGYQPNIVSSALHMPGRSGGNPVTSTFGYPDQRFDTDFHVFAVEWDKEKIDFIVDGTLYHRVEKSAVTDGEWKFDHPFFIILNVAVGGTFGGNPTDNTYFPQSMYVDYVRVYQKESDIDPSANYGDIPSGGLVNKWDFNGEDSDKGLLEPDRK</sequence>
<proteinExistence type="inferred from homology"/>
<dbReference type="RefSeq" id="WP_022054598.1">
    <property type="nucleotide sequence ID" value="NZ_HF998199.1"/>
</dbReference>
<dbReference type="SUPFAM" id="SSF49899">
    <property type="entry name" value="Concanavalin A-like lectins/glucanases"/>
    <property type="match status" value="1"/>
</dbReference>
<organism evidence="3 4">
    <name type="scientific">Phocaeicola plebeius CAG:211</name>
    <dbReference type="NCBI Taxonomy" id="1263052"/>
    <lineage>
        <taxon>Bacteria</taxon>
        <taxon>Pseudomonadati</taxon>
        <taxon>Bacteroidota</taxon>
        <taxon>Bacteroidia</taxon>
        <taxon>Bacteroidales</taxon>
        <taxon>Bacteroidaceae</taxon>
        <taxon>Phocaeicola</taxon>
    </lineage>
</organism>
<gene>
    <name evidence="3" type="ORF">BN536_02434</name>
</gene>
<comment type="caution">
    <text evidence="3">The sequence shown here is derived from an EMBL/GenBank/DDBJ whole genome shotgun (WGS) entry which is preliminary data.</text>
</comment>
<dbReference type="AlphaFoldDB" id="R5VVU3"/>
<dbReference type="Pfam" id="PF00722">
    <property type="entry name" value="Glyco_hydro_16"/>
    <property type="match status" value="1"/>
</dbReference>
<dbReference type="PROSITE" id="PS51257">
    <property type="entry name" value="PROKAR_LIPOPROTEIN"/>
    <property type="match status" value="1"/>
</dbReference>
<evidence type="ECO:0000313" key="4">
    <source>
        <dbReference type="Proteomes" id="UP000018372"/>
    </source>
</evidence>
<dbReference type="InterPro" id="IPR050546">
    <property type="entry name" value="Glycosyl_Hydrlase_16"/>
</dbReference>
<protein>
    <submittedName>
        <fullName evidence="3">Beta-glucanase</fullName>
    </submittedName>
</protein>
<dbReference type="Proteomes" id="UP000018372">
    <property type="component" value="Unassembled WGS sequence"/>
</dbReference>
<feature type="domain" description="GH16" evidence="2">
    <location>
        <begin position="23"/>
        <end position="280"/>
    </location>
</feature>
<dbReference type="PANTHER" id="PTHR10963">
    <property type="entry name" value="GLYCOSYL HYDROLASE-RELATED"/>
    <property type="match status" value="1"/>
</dbReference>
<dbReference type="Gene3D" id="2.60.120.200">
    <property type="match status" value="1"/>
</dbReference>
<dbReference type="EMBL" id="CBAT010000176">
    <property type="protein sequence ID" value="CCZ87661.1"/>
    <property type="molecule type" value="Genomic_DNA"/>
</dbReference>
<dbReference type="PANTHER" id="PTHR10963:SF55">
    <property type="entry name" value="GLYCOSIDE HYDROLASE FAMILY 16 PROTEIN"/>
    <property type="match status" value="1"/>
</dbReference>
<evidence type="ECO:0000256" key="1">
    <source>
        <dbReference type="ARBA" id="ARBA00006865"/>
    </source>
</evidence>
<comment type="similarity">
    <text evidence="1">Belongs to the glycosyl hydrolase 16 family.</text>
</comment>